<dbReference type="AlphaFoldDB" id="A0A922I8V6"/>
<sequence>MDDDDDDDDEAAAAAAAAFCLVVGGSGGGVRCLLDFLDSKFISLPFFAICCPQSDFIEFFTSSDLLIDVVLCNDEGVVTILLLLATIAVTNDVATTTLLLS</sequence>
<accession>A0A922I8V6</accession>
<dbReference type="Proteomes" id="UP000790347">
    <property type="component" value="Unassembled WGS sequence"/>
</dbReference>
<reference evidence="2" key="2">
    <citation type="journal article" date="2022" name="Res Sq">
        <title>Comparative Genomics Reveals Insights into the Divergent Evolution of Astigmatic Mites and Household Pest Adaptations.</title>
        <authorList>
            <person name="Xiong Q."/>
            <person name="Wan A.T.-Y."/>
            <person name="Liu X.-Y."/>
            <person name="Fung C.S.-H."/>
            <person name="Xiao X."/>
            <person name="Malainual N."/>
            <person name="Hou J."/>
            <person name="Wang L."/>
            <person name="Wang M."/>
            <person name="Yang K."/>
            <person name="Cui Y."/>
            <person name="Leung E."/>
            <person name="Nong W."/>
            <person name="Shin S.-K."/>
            <person name="Au S."/>
            <person name="Jeong K.Y."/>
            <person name="Chew F.T."/>
            <person name="Hui J."/>
            <person name="Leung T.F."/>
            <person name="Tungtrongchitr A."/>
            <person name="Zhong N."/>
            <person name="Liu Z."/>
            <person name="Tsui S."/>
        </authorList>
    </citation>
    <scope>NUCLEOTIDE SEQUENCE</scope>
    <source>
        <strain evidence="2">Derf</strain>
        <tissue evidence="2">Whole organism</tissue>
    </source>
</reference>
<protein>
    <submittedName>
        <fullName evidence="2">Uncharacterized protein</fullName>
    </submittedName>
</protein>
<keyword evidence="1" id="KW-1133">Transmembrane helix</keyword>
<evidence type="ECO:0000256" key="1">
    <source>
        <dbReference type="SAM" id="Phobius"/>
    </source>
</evidence>
<keyword evidence="3" id="KW-1185">Reference proteome</keyword>
<keyword evidence="1" id="KW-0472">Membrane</keyword>
<dbReference type="EMBL" id="ASGP02000001">
    <property type="protein sequence ID" value="KAH9527086.1"/>
    <property type="molecule type" value="Genomic_DNA"/>
</dbReference>
<feature type="transmembrane region" description="Helical" evidence="1">
    <location>
        <begin position="12"/>
        <end position="34"/>
    </location>
</feature>
<gene>
    <name evidence="2" type="ORF">DERF_001130</name>
</gene>
<organism evidence="2 3">
    <name type="scientific">Dermatophagoides farinae</name>
    <name type="common">American house dust mite</name>
    <dbReference type="NCBI Taxonomy" id="6954"/>
    <lineage>
        <taxon>Eukaryota</taxon>
        <taxon>Metazoa</taxon>
        <taxon>Ecdysozoa</taxon>
        <taxon>Arthropoda</taxon>
        <taxon>Chelicerata</taxon>
        <taxon>Arachnida</taxon>
        <taxon>Acari</taxon>
        <taxon>Acariformes</taxon>
        <taxon>Sarcoptiformes</taxon>
        <taxon>Astigmata</taxon>
        <taxon>Psoroptidia</taxon>
        <taxon>Analgoidea</taxon>
        <taxon>Pyroglyphidae</taxon>
        <taxon>Dermatophagoidinae</taxon>
        <taxon>Dermatophagoides</taxon>
    </lineage>
</organism>
<name>A0A922I8V6_DERFA</name>
<evidence type="ECO:0000313" key="2">
    <source>
        <dbReference type="EMBL" id="KAH9527086.1"/>
    </source>
</evidence>
<reference evidence="2" key="1">
    <citation type="submission" date="2013-05" db="EMBL/GenBank/DDBJ databases">
        <authorList>
            <person name="Yim A.K.Y."/>
            <person name="Chan T.F."/>
            <person name="Ji K.M."/>
            <person name="Liu X.Y."/>
            <person name="Zhou J.W."/>
            <person name="Li R.Q."/>
            <person name="Yang K.Y."/>
            <person name="Li J."/>
            <person name="Li M."/>
            <person name="Law P.T.W."/>
            <person name="Wu Y.L."/>
            <person name="Cai Z.L."/>
            <person name="Qin H."/>
            <person name="Bao Y."/>
            <person name="Leung R.K.K."/>
            <person name="Ng P.K.S."/>
            <person name="Zou J."/>
            <person name="Zhong X.J."/>
            <person name="Ran P.X."/>
            <person name="Zhong N.S."/>
            <person name="Liu Z.G."/>
            <person name="Tsui S.K.W."/>
        </authorList>
    </citation>
    <scope>NUCLEOTIDE SEQUENCE</scope>
    <source>
        <strain evidence="2">Derf</strain>
        <tissue evidence="2">Whole organism</tissue>
    </source>
</reference>
<comment type="caution">
    <text evidence="2">The sequence shown here is derived from an EMBL/GenBank/DDBJ whole genome shotgun (WGS) entry which is preliminary data.</text>
</comment>
<evidence type="ECO:0000313" key="3">
    <source>
        <dbReference type="Proteomes" id="UP000790347"/>
    </source>
</evidence>
<keyword evidence="1" id="KW-0812">Transmembrane</keyword>
<proteinExistence type="predicted"/>